<keyword evidence="2" id="KW-1185">Reference proteome</keyword>
<protein>
    <submittedName>
        <fullName evidence="1">Uncharacterized protein</fullName>
    </submittedName>
</protein>
<evidence type="ECO:0000313" key="2">
    <source>
        <dbReference type="Proteomes" id="UP001600943"/>
    </source>
</evidence>
<comment type="caution">
    <text evidence="1">The sequence shown here is derived from an EMBL/GenBank/DDBJ whole genome shotgun (WGS) entry which is preliminary data.</text>
</comment>
<gene>
    <name evidence="1" type="ORF">K040078D81_43940</name>
</gene>
<organism evidence="1 2">
    <name type="scientific">Blautia hominis</name>
    <dbReference type="NCBI Taxonomy" id="2025493"/>
    <lineage>
        <taxon>Bacteria</taxon>
        <taxon>Bacillati</taxon>
        <taxon>Bacillota</taxon>
        <taxon>Clostridia</taxon>
        <taxon>Lachnospirales</taxon>
        <taxon>Lachnospiraceae</taxon>
        <taxon>Blautia</taxon>
    </lineage>
</organism>
<sequence length="66" mass="7794">MVGYYHSTKVYYVSNVFWQADNSHGTLIIEYQYGDIFCIEYVINDMKNIFKDTKHPAHLGEGDERK</sequence>
<proteinExistence type="predicted"/>
<name>A0ABQ0BFQ0_9FIRM</name>
<dbReference type="EMBL" id="BAABYW010000001">
    <property type="protein sequence ID" value="GAA6410277.1"/>
    <property type="molecule type" value="Genomic_DNA"/>
</dbReference>
<evidence type="ECO:0000313" key="1">
    <source>
        <dbReference type="EMBL" id="GAA6410277.1"/>
    </source>
</evidence>
<accession>A0ABQ0BFQ0</accession>
<reference evidence="1 2" key="1">
    <citation type="submission" date="2024-04" db="EMBL/GenBank/DDBJ databases">
        <title>Defined microbial consortia suppress multidrug-resistant proinflammatory Enterobacteriaceae via ecological control.</title>
        <authorList>
            <person name="Furuichi M."/>
            <person name="Kawaguchi T."/>
            <person name="Pust M."/>
            <person name="Yasuma K."/>
            <person name="Plichta D."/>
            <person name="Hasegawa N."/>
            <person name="Ohya T."/>
            <person name="Bhattarai S."/>
            <person name="Sasajima S."/>
            <person name="Aoto Y."/>
            <person name="Tuganbaev T."/>
            <person name="Yaginuma M."/>
            <person name="Ueda M."/>
            <person name="Okahashi N."/>
            <person name="Amafuji K."/>
            <person name="Kiridooshi Y."/>
            <person name="Sugita K."/>
            <person name="Strazar M."/>
            <person name="Skelly A."/>
            <person name="Suda W."/>
            <person name="Hattori M."/>
            <person name="Nakamoto N."/>
            <person name="Caballero S."/>
            <person name="Norman J."/>
            <person name="Olle B."/>
            <person name="Tanoue T."/>
            <person name="Arita M."/>
            <person name="Bucci V."/>
            <person name="Atarashi K."/>
            <person name="Xavier R."/>
            <person name="Honda K."/>
        </authorList>
    </citation>
    <scope>NUCLEOTIDE SEQUENCE [LARGE SCALE GENOMIC DNA]</scope>
    <source>
        <strain evidence="2">k04-0078-D8-1</strain>
    </source>
</reference>
<dbReference type="Proteomes" id="UP001600943">
    <property type="component" value="Unassembled WGS sequence"/>
</dbReference>